<feature type="transmembrane region" description="Helical" evidence="1">
    <location>
        <begin position="230"/>
        <end position="254"/>
    </location>
</feature>
<feature type="transmembrane region" description="Helical" evidence="1">
    <location>
        <begin position="132"/>
        <end position="154"/>
    </location>
</feature>
<dbReference type="Proteomes" id="UP000765338">
    <property type="component" value="Unassembled WGS sequence"/>
</dbReference>
<feature type="transmembrane region" description="Helical" evidence="1">
    <location>
        <begin position="275"/>
        <end position="301"/>
    </location>
</feature>
<comment type="caution">
    <text evidence="2">The sequence shown here is derived from an EMBL/GenBank/DDBJ whole genome shotgun (WGS) entry which is preliminary data.</text>
</comment>
<keyword evidence="3" id="KW-1185">Reference proteome</keyword>
<keyword evidence="1" id="KW-0472">Membrane</keyword>
<dbReference type="InterPro" id="IPR016833">
    <property type="entry name" value="Put_Na-Bile_cotransptr"/>
</dbReference>
<dbReference type="PANTHER" id="PTHR18640:SF5">
    <property type="entry name" value="SODIUM_BILE ACID COTRANSPORTER 7"/>
    <property type="match status" value="1"/>
</dbReference>
<evidence type="ECO:0000313" key="3">
    <source>
        <dbReference type="Proteomes" id="UP000765338"/>
    </source>
</evidence>
<feature type="transmembrane region" description="Helical" evidence="1">
    <location>
        <begin position="33"/>
        <end position="50"/>
    </location>
</feature>
<keyword evidence="1" id="KW-1133">Transmembrane helix</keyword>
<sequence length="330" mass="35908">MRHLDPFLMFLIGAVLLASFLPCPVVWQPWLSRLTSLLIMLMFFFQGAKLKRHALIDSVKNWRLQGCTLLITFAVFPLLGAGMSWLAHRLSSTGFLGPDLWAGMLFLCCLPSTIQSSIALTSMARGNVPAAICAATVSNILGILITPLLCGLFFDHGGSGGSGLQTILNVAEELLLPFILGQCVQRWLGPVVHRHKFLISCSDRGSIIVLVYSAFSAAVLQGLWHRIPLILLAGVGVADALLLALALGLTYLLGRMMKQTIEDDITLQFCGSKKALTSGVTMASVIFPSSAGIIVLPLMIYHQLQLFVCTVIARHYAQRPQPADEAEPRR</sequence>
<dbReference type="Gene3D" id="1.20.1530.20">
    <property type="match status" value="1"/>
</dbReference>
<name>A0ABR5ZU21_9PROT</name>
<gene>
    <name evidence="2" type="ORF">CPA56_07335</name>
</gene>
<feature type="transmembrane region" description="Helical" evidence="1">
    <location>
        <begin position="62"/>
        <end position="88"/>
    </location>
</feature>
<dbReference type="PIRSF" id="PIRSF026166">
    <property type="entry name" value="UCP026166"/>
    <property type="match status" value="1"/>
</dbReference>
<dbReference type="PANTHER" id="PTHR18640">
    <property type="entry name" value="SOLUTE CARRIER FAMILY 10 MEMBER 7"/>
    <property type="match status" value="1"/>
</dbReference>
<dbReference type="Pfam" id="PF13593">
    <property type="entry name" value="SBF_like"/>
    <property type="match status" value="1"/>
</dbReference>
<evidence type="ECO:0000313" key="2">
    <source>
        <dbReference type="EMBL" id="MBA5727791.1"/>
    </source>
</evidence>
<accession>A0ABR5ZU21</accession>
<proteinExistence type="predicted"/>
<organism evidence="2 3">
    <name type="scientific">Bombella mellum</name>
    <dbReference type="NCBI Taxonomy" id="2039288"/>
    <lineage>
        <taxon>Bacteria</taxon>
        <taxon>Pseudomonadati</taxon>
        <taxon>Pseudomonadota</taxon>
        <taxon>Alphaproteobacteria</taxon>
        <taxon>Acetobacterales</taxon>
        <taxon>Acetobacteraceae</taxon>
        <taxon>Bombella</taxon>
    </lineage>
</organism>
<feature type="transmembrane region" description="Helical" evidence="1">
    <location>
        <begin position="100"/>
        <end position="120"/>
    </location>
</feature>
<feature type="transmembrane region" description="Helical" evidence="1">
    <location>
        <begin position="7"/>
        <end position="27"/>
    </location>
</feature>
<protein>
    <submittedName>
        <fullName evidence="2">Bile acid:sodium symporter</fullName>
    </submittedName>
</protein>
<dbReference type="EMBL" id="PDLY01000004">
    <property type="protein sequence ID" value="MBA5727791.1"/>
    <property type="molecule type" value="Genomic_DNA"/>
</dbReference>
<dbReference type="InterPro" id="IPR038770">
    <property type="entry name" value="Na+/solute_symporter_sf"/>
</dbReference>
<keyword evidence="1" id="KW-0812">Transmembrane</keyword>
<feature type="transmembrane region" description="Helical" evidence="1">
    <location>
        <begin position="205"/>
        <end position="224"/>
    </location>
</feature>
<evidence type="ECO:0000256" key="1">
    <source>
        <dbReference type="SAM" id="Phobius"/>
    </source>
</evidence>
<reference evidence="2 3" key="1">
    <citation type="submission" date="2017-10" db="EMBL/GenBank/DDBJ databases">
        <authorList>
            <person name="Jakob F."/>
        </authorList>
    </citation>
    <scope>NUCLEOTIDE SEQUENCE [LARGE SCALE GENOMIC DNA]</scope>
    <source>
        <strain evidence="2 3">TMW 2.1889</strain>
    </source>
</reference>
<dbReference type="RefSeq" id="WP_182041347.1">
    <property type="nucleotide sequence ID" value="NZ_PDLY01000004.1"/>
</dbReference>